<name>A0ABW3CXM8_9FLAO</name>
<reference evidence="4" key="1">
    <citation type="journal article" date="2019" name="Int. J. Syst. Evol. Microbiol.">
        <title>The Global Catalogue of Microorganisms (GCM) 10K type strain sequencing project: providing services to taxonomists for standard genome sequencing and annotation.</title>
        <authorList>
            <consortium name="The Broad Institute Genomics Platform"/>
            <consortium name="The Broad Institute Genome Sequencing Center for Infectious Disease"/>
            <person name="Wu L."/>
            <person name="Ma J."/>
        </authorList>
    </citation>
    <scope>NUCLEOTIDE SEQUENCE [LARGE SCALE GENOMIC DNA]</scope>
    <source>
        <strain evidence="4">CCUG 62952</strain>
    </source>
</reference>
<gene>
    <name evidence="3" type="ORF">ACFQ1M_10030</name>
</gene>
<dbReference type="EMBL" id="JBHTJH010000008">
    <property type="protein sequence ID" value="MFD0862544.1"/>
    <property type="molecule type" value="Genomic_DNA"/>
</dbReference>
<dbReference type="RefSeq" id="WP_386407740.1">
    <property type="nucleotide sequence ID" value="NZ_JBHTJH010000008.1"/>
</dbReference>
<feature type="coiled-coil region" evidence="1">
    <location>
        <begin position="148"/>
        <end position="189"/>
    </location>
</feature>
<evidence type="ECO:0000256" key="2">
    <source>
        <dbReference type="SAM" id="Phobius"/>
    </source>
</evidence>
<evidence type="ECO:0000256" key="1">
    <source>
        <dbReference type="SAM" id="Coils"/>
    </source>
</evidence>
<dbReference type="Proteomes" id="UP001596978">
    <property type="component" value="Unassembled WGS sequence"/>
</dbReference>
<protein>
    <submittedName>
        <fullName evidence="3">Uncharacterized protein</fullName>
    </submittedName>
</protein>
<comment type="caution">
    <text evidence="3">The sequence shown here is derived from an EMBL/GenBank/DDBJ whole genome shotgun (WGS) entry which is preliminary data.</text>
</comment>
<accession>A0ABW3CXM8</accession>
<keyword evidence="2" id="KW-1133">Transmembrane helix</keyword>
<evidence type="ECO:0000313" key="3">
    <source>
        <dbReference type="EMBL" id="MFD0862544.1"/>
    </source>
</evidence>
<keyword evidence="2" id="KW-0472">Membrane</keyword>
<feature type="transmembrane region" description="Helical" evidence="2">
    <location>
        <begin position="12"/>
        <end position="31"/>
    </location>
</feature>
<keyword evidence="2" id="KW-0812">Transmembrane</keyword>
<proteinExistence type="predicted"/>
<keyword evidence="4" id="KW-1185">Reference proteome</keyword>
<evidence type="ECO:0000313" key="4">
    <source>
        <dbReference type="Proteomes" id="UP001596978"/>
    </source>
</evidence>
<organism evidence="3 4">
    <name type="scientific">Sungkyunkwania multivorans</name>
    <dbReference type="NCBI Taxonomy" id="1173618"/>
    <lineage>
        <taxon>Bacteria</taxon>
        <taxon>Pseudomonadati</taxon>
        <taxon>Bacteroidota</taxon>
        <taxon>Flavobacteriia</taxon>
        <taxon>Flavobacteriales</taxon>
        <taxon>Flavobacteriaceae</taxon>
        <taxon>Sungkyunkwania</taxon>
    </lineage>
</organism>
<keyword evidence="1" id="KW-0175">Coiled coil</keyword>
<sequence length="191" mass="21930">MKKLRIPKTELRSFILTLIATLAGVFIAISLTNSGIRKKEKEDTIKLLNTSKLILINTKAYSQGLKRTVEKREKDTTSSIEIISQMKKDNPIPFPHLLETVVTNEIVSKNISRYSHSQIYAGLLNLKKLADYRTAETYDQALTELIFLMDLEIQYQKGKLDVDEIENEMNAKREELKKLKTNKNILEISSE</sequence>